<name>A0ABV5J311_9BACT</name>
<reference evidence="6 7" key="1">
    <citation type="submission" date="2024-09" db="EMBL/GenBank/DDBJ databases">
        <authorList>
            <person name="Sun Q."/>
            <person name="Mori K."/>
        </authorList>
    </citation>
    <scope>NUCLEOTIDE SEQUENCE [LARGE SCALE GENOMIC DNA]</scope>
    <source>
        <strain evidence="6 7">CECT 7682</strain>
    </source>
</reference>
<keyword evidence="7" id="KW-1185">Reference proteome</keyword>
<evidence type="ECO:0000256" key="1">
    <source>
        <dbReference type="ARBA" id="ARBA00022679"/>
    </source>
</evidence>
<dbReference type="EMBL" id="JBHMEW010000044">
    <property type="protein sequence ID" value="MFB9211206.1"/>
    <property type="molecule type" value="Genomic_DNA"/>
</dbReference>
<keyword evidence="3" id="KW-0418">Kinase</keyword>
<dbReference type="SUPFAM" id="SSF53633">
    <property type="entry name" value="Carbamate kinase-like"/>
    <property type="match status" value="1"/>
</dbReference>
<proteinExistence type="predicted"/>
<sequence>MVIKLSSDLMANKEKRINHSLLANLVEQIAELHHEGIMSVLVTSGAVVSGQEDLNNQLKTKDEVIRKQVFSAVGQPRMMRNYYNIFLEHGIRCAQVLATKRDFEPGLHRENMINCYEGLLSQNIIPIANEDHAVSLAMSCFSNNNELASLVAELIDADMLITLTQSVDIKDKVNGKESDETSVLESQEHRLENFIQEFSTGVAEMTSSLGVINMTSQKEIPSFLADGKIPKVILEIVNGFSLKSQVTA</sequence>
<keyword evidence="4" id="KW-0067">ATP-binding</keyword>
<accession>A0ABV5J311</accession>
<gene>
    <name evidence="6" type="ORF">ACFFUR_05265</name>
</gene>
<feature type="domain" description="Aspartate/glutamate/uridylate kinase" evidence="5">
    <location>
        <begin position="2"/>
        <end position="180"/>
    </location>
</feature>
<keyword evidence="2" id="KW-0547">Nucleotide-binding</keyword>
<dbReference type="PANTHER" id="PTHR11063:SF8">
    <property type="entry name" value="DELTA-1-PYRROLINE-5-CARBOXYLATE SYNTHASE"/>
    <property type="match status" value="1"/>
</dbReference>
<evidence type="ECO:0000313" key="7">
    <source>
        <dbReference type="Proteomes" id="UP001589654"/>
    </source>
</evidence>
<dbReference type="InterPro" id="IPR001057">
    <property type="entry name" value="Glu/AcGlu_kinase"/>
</dbReference>
<evidence type="ECO:0000259" key="5">
    <source>
        <dbReference type="Pfam" id="PF00696"/>
    </source>
</evidence>
<dbReference type="Gene3D" id="3.40.1160.10">
    <property type="entry name" value="Acetylglutamate kinase-like"/>
    <property type="match status" value="1"/>
</dbReference>
<protein>
    <submittedName>
        <fullName evidence="6">Glutamate 5-kinase</fullName>
    </submittedName>
</protein>
<comment type="caution">
    <text evidence="6">The sequence shown here is derived from an EMBL/GenBank/DDBJ whole genome shotgun (WGS) entry which is preliminary data.</text>
</comment>
<keyword evidence="1" id="KW-0808">Transferase</keyword>
<dbReference type="Proteomes" id="UP001589654">
    <property type="component" value="Unassembled WGS sequence"/>
</dbReference>
<evidence type="ECO:0000256" key="4">
    <source>
        <dbReference type="ARBA" id="ARBA00022840"/>
    </source>
</evidence>
<evidence type="ECO:0000256" key="3">
    <source>
        <dbReference type="ARBA" id="ARBA00022777"/>
    </source>
</evidence>
<dbReference type="Pfam" id="PF00696">
    <property type="entry name" value="AA_kinase"/>
    <property type="match status" value="1"/>
</dbReference>
<evidence type="ECO:0000256" key="2">
    <source>
        <dbReference type="ARBA" id="ARBA00022741"/>
    </source>
</evidence>
<organism evidence="6 7">
    <name type="scientific">Echinicola jeungdonensis</name>
    <dbReference type="NCBI Taxonomy" id="709343"/>
    <lineage>
        <taxon>Bacteria</taxon>
        <taxon>Pseudomonadati</taxon>
        <taxon>Bacteroidota</taxon>
        <taxon>Cytophagia</taxon>
        <taxon>Cytophagales</taxon>
        <taxon>Cyclobacteriaceae</taxon>
        <taxon>Echinicola</taxon>
    </lineage>
</organism>
<dbReference type="PRINTS" id="PR00474">
    <property type="entry name" value="GLU5KINASE"/>
</dbReference>
<dbReference type="PANTHER" id="PTHR11063">
    <property type="entry name" value="GLUTAMATE SEMIALDEHYDE DEHYDROGENASE"/>
    <property type="match status" value="1"/>
</dbReference>
<evidence type="ECO:0000313" key="6">
    <source>
        <dbReference type="EMBL" id="MFB9211206.1"/>
    </source>
</evidence>
<dbReference type="InterPro" id="IPR001048">
    <property type="entry name" value="Asp/Glu/Uridylate_kinase"/>
</dbReference>
<dbReference type="InterPro" id="IPR036393">
    <property type="entry name" value="AceGlu_kinase-like_sf"/>
</dbReference>